<keyword evidence="4 7" id="KW-0812">Transmembrane</keyword>
<sequence length="466" mass="49566">MPGKSTKTGFVTTGLLMGLILSSLDQTIVSTAMPTIVKELGGGSLYSWVFAVYMLASTATMPIYGKLADLYGRRSVYLCGLSLFLAGSFLCGIAATMVELIAFRGIQGLGAGALMPIAFTIVADVFPPERRGRFMGLFSTVFAISSILGPMIGGILTDYGQWSWIFLINLPIGMVAVIMIAIGLRENKRNDAKRSIDWLGAVTLTGASVFLLLGLVMGGTSYAWSSAPIIGLLAAGIILAGVFIFVETVAKDPILPLHLFRRRTITCSHLTGFFMSAAMFGAITYIPLYVQEVIGVSASIAGYILTPLMLSTAVTSTMSGRFMNRFTYRAILTGSLLLMITGLILLAQMSIDTTKTQVIAYMVITGLGMGAVYPTLGMAAVNSVEWHHRGVATSSSQFFRSIGGTIGVSVLGSLLIHQLETGITVDKALLSHTLTQIFLLGAVFAGIGWIISLFIGNARLVQPSKS</sequence>
<dbReference type="Pfam" id="PF07690">
    <property type="entry name" value="MFS_1"/>
    <property type="match status" value="1"/>
</dbReference>
<feature type="transmembrane region" description="Helical" evidence="7">
    <location>
        <begin position="358"/>
        <end position="377"/>
    </location>
</feature>
<proteinExistence type="predicted"/>
<dbReference type="Proteomes" id="UP001589818">
    <property type="component" value="Unassembled WGS sequence"/>
</dbReference>
<comment type="caution">
    <text evidence="9">The sequence shown here is derived from an EMBL/GenBank/DDBJ whole genome shotgun (WGS) entry which is preliminary data.</text>
</comment>
<name>A0ABV6J589_9BACL</name>
<dbReference type="Gene3D" id="1.20.1720.10">
    <property type="entry name" value="Multidrug resistance protein D"/>
    <property type="match status" value="1"/>
</dbReference>
<keyword evidence="5 7" id="KW-1133">Transmembrane helix</keyword>
<keyword evidence="2" id="KW-0813">Transport</keyword>
<feature type="transmembrane region" description="Helical" evidence="7">
    <location>
        <begin position="134"/>
        <end position="156"/>
    </location>
</feature>
<feature type="transmembrane region" description="Helical" evidence="7">
    <location>
        <begin position="267"/>
        <end position="288"/>
    </location>
</feature>
<evidence type="ECO:0000256" key="6">
    <source>
        <dbReference type="ARBA" id="ARBA00023136"/>
    </source>
</evidence>
<evidence type="ECO:0000256" key="4">
    <source>
        <dbReference type="ARBA" id="ARBA00022692"/>
    </source>
</evidence>
<evidence type="ECO:0000256" key="1">
    <source>
        <dbReference type="ARBA" id="ARBA00004651"/>
    </source>
</evidence>
<evidence type="ECO:0000256" key="3">
    <source>
        <dbReference type="ARBA" id="ARBA00022475"/>
    </source>
</evidence>
<dbReference type="PRINTS" id="PR01036">
    <property type="entry name" value="TCRTETB"/>
</dbReference>
<feature type="transmembrane region" description="Helical" evidence="7">
    <location>
        <begin position="222"/>
        <end position="246"/>
    </location>
</feature>
<evidence type="ECO:0000256" key="2">
    <source>
        <dbReference type="ARBA" id="ARBA00022448"/>
    </source>
</evidence>
<feature type="transmembrane region" description="Helical" evidence="7">
    <location>
        <begin position="437"/>
        <end position="456"/>
    </location>
</feature>
<evidence type="ECO:0000313" key="10">
    <source>
        <dbReference type="Proteomes" id="UP001589818"/>
    </source>
</evidence>
<dbReference type="InterPro" id="IPR004638">
    <property type="entry name" value="EmrB-like"/>
</dbReference>
<feature type="transmembrane region" description="Helical" evidence="7">
    <location>
        <begin position="45"/>
        <end position="64"/>
    </location>
</feature>
<feature type="transmembrane region" description="Helical" evidence="7">
    <location>
        <begin position="76"/>
        <end position="95"/>
    </location>
</feature>
<protein>
    <submittedName>
        <fullName evidence="9">MDR family MFS transporter</fullName>
    </submittedName>
</protein>
<organism evidence="9 10">
    <name type="scientific">Paenibacillus mendelii</name>
    <dbReference type="NCBI Taxonomy" id="206163"/>
    <lineage>
        <taxon>Bacteria</taxon>
        <taxon>Bacillati</taxon>
        <taxon>Bacillota</taxon>
        <taxon>Bacilli</taxon>
        <taxon>Bacillales</taxon>
        <taxon>Paenibacillaceae</taxon>
        <taxon>Paenibacillus</taxon>
    </lineage>
</organism>
<accession>A0ABV6J589</accession>
<evidence type="ECO:0000256" key="7">
    <source>
        <dbReference type="SAM" id="Phobius"/>
    </source>
</evidence>
<feature type="transmembrane region" description="Helical" evidence="7">
    <location>
        <begin position="196"/>
        <end position="216"/>
    </location>
</feature>
<feature type="transmembrane region" description="Helical" evidence="7">
    <location>
        <begin position="326"/>
        <end position="346"/>
    </location>
</feature>
<feature type="transmembrane region" description="Helical" evidence="7">
    <location>
        <begin position="101"/>
        <end position="122"/>
    </location>
</feature>
<dbReference type="SUPFAM" id="SSF103473">
    <property type="entry name" value="MFS general substrate transporter"/>
    <property type="match status" value="1"/>
</dbReference>
<keyword evidence="3" id="KW-1003">Cell membrane</keyword>
<keyword evidence="6 7" id="KW-0472">Membrane</keyword>
<dbReference type="Gene3D" id="1.20.1250.20">
    <property type="entry name" value="MFS general substrate transporter like domains"/>
    <property type="match status" value="1"/>
</dbReference>
<keyword evidence="10" id="KW-1185">Reference proteome</keyword>
<reference evidence="9 10" key="1">
    <citation type="submission" date="2024-09" db="EMBL/GenBank/DDBJ databases">
        <authorList>
            <person name="Sun Q."/>
            <person name="Mori K."/>
        </authorList>
    </citation>
    <scope>NUCLEOTIDE SEQUENCE [LARGE SCALE GENOMIC DNA]</scope>
    <source>
        <strain evidence="9 10">CCM 4839</strain>
    </source>
</reference>
<feature type="transmembrane region" description="Helical" evidence="7">
    <location>
        <begin position="162"/>
        <end position="184"/>
    </location>
</feature>
<evidence type="ECO:0000313" key="9">
    <source>
        <dbReference type="EMBL" id="MFC0391039.1"/>
    </source>
</evidence>
<feature type="transmembrane region" description="Helical" evidence="7">
    <location>
        <begin position="398"/>
        <end position="417"/>
    </location>
</feature>
<feature type="domain" description="Major facilitator superfamily (MFS) profile" evidence="8">
    <location>
        <begin position="11"/>
        <end position="460"/>
    </location>
</feature>
<feature type="transmembrane region" description="Helical" evidence="7">
    <location>
        <begin position="294"/>
        <end position="314"/>
    </location>
</feature>
<gene>
    <name evidence="9" type="ORF">ACFFJ8_06585</name>
</gene>
<dbReference type="PANTHER" id="PTHR23501">
    <property type="entry name" value="MAJOR FACILITATOR SUPERFAMILY"/>
    <property type="match status" value="1"/>
</dbReference>
<evidence type="ECO:0000259" key="8">
    <source>
        <dbReference type="PROSITE" id="PS50850"/>
    </source>
</evidence>
<dbReference type="PANTHER" id="PTHR23501:SF170">
    <property type="entry name" value="MULTIDRUG RESISTANCE PROTEIN 3"/>
    <property type="match status" value="1"/>
</dbReference>
<dbReference type="InterPro" id="IPR036259">
    <property type="entry name" value="MFS_trans_sf"/>
</dbReference>
<dbReference type="EMBL" id="JBHLVF010000010">
    <property type="protein sequence ID" value="MFC0391039.1"/>
    <property type="molecule type" value="Genomic_DNA"/>
</dbReference>
<dbReference type="InterPro" id="IPR020846">
    <property type="entry name" value="MFS_dom"/>
</dbReference>
<dbReference type="PROSITE" id="PS50850">
    <property type="entry name" value="MFS"/>
    <property type="match status" value="1"/>
</dbReference>
<dbReference type="CDD" id="cd17502">
    <property type="entry name" value="MFS_Azr1_MDR_like"/>
    <property type="match status" value="1"/>
</dbReference>
<dbReference type="InterPro" id="IPR011701">
    <property type="entry name" value="MFS"/>
</dbReference>
<evidence type="ECO:0000256" key="5">
    <source>
        <dbReference type="ARBA" id="ARBA00022989"/>
    </source>
</evidence>
<comment type="subcellular location">
    <subcellularLocation>
        <location evidence="1">Cell membrane</location>
        <topology evidence="1">Multi-pass membrane protein</topology>
    </subcellularLocation>
</comment>
<dbReference type="RefSeq" id="WP_204818291.1">
    <property type="nucleotide sequence ID" value="NZ_JANHOF010000004.1"/>
</dbReference>
<dbReference type="NCBIfam" id="TIGR00711">
    <property type="entry name" value="efflux_EmrB"/>
    <property type="match status" value="1"/>
</dbReference>